<gene>
    <name evidence="1" type="ORF">ACT18_25205</name>
</gene>
<dbReference type="EMBL" id="LFOE01000214">
    <property type="protein sequence ID" value="OBY29053.1"/>
    <property type="molecule type" value="Genomic_DNA"/>
</dbReference>
<sequence>MLPSNAKLISVDDHVLEHPNVWQDRLPEKFKEAGPRVIEQTEGPYAGHEVWLYEGNSYITNGVSATAGREDIHLNLDPVRFENMNPGCYDPAARIKDMDADGVHAQVCFSTFTRYAGTRFLFGEDKELSLLCIKAYNDFLIDEFCGFAPGRLVPLAVLPLWDVD</sequence>
<keyword evidence="2" id="KW-1185">Reference proteome</keyword>
<dbReference type="Proteomes" id="UP000092668">
    <property type="component" value="Unassembled WGS sequence"/>
</dbReference>
<protein>
    <submittedName>
        <fullName evidence="1">Amidohydrolase</fullName>
    </submittedName>
</protein>
<feature type="non-terminal residue" evidence="1">
    <location>
        <position position="164"/>
    </location>
</feature>
<dbReference type="Gene3D" id="3.20.20.140">
    <property type="entry name" value="Metal-dependent hydrolases"/>
    <property type="match status" value="1"/>
</dbReference>
<evidence type="ECO:0000313" key="1">
    <source>
        <dbReference type="EMBL" id="OBY29053.1"/>
    </source>
</evidence>
<dbReference type="InterPro" id="IPR032466">
    <property type="entry name" value="Metal_Hydrolase"/>
</dbReference>
<accession>A0A1B8S8J1</accession>
<organism evidence="1 2">
    <name type="scientific">Mycolicibacter kumamotonensis</name>
    <dbReference type="NCBI Taxonomy" id="354243"/>
    <lineage>
        <taxon>Bacteria</taxon>
        <taxon>Bacillati</taxon>
        <taxon>Actinomycetota</taxon>
        <taxon>Actinomycetes</taxon>
        <taxon>Mycobacteriales</taxon>
        <taxon>Mycobacteriaceae</taxon>
        <taxon>Mycolicibacter</taxon>
    </lineage>
</organism>
<comment type="caution">
    <text evidence="1">The sequence shown here is derived from an EMBL/GenBank/DDBJ whole genome shotgun (WGS) entry which is preliminary data.</text>
</comment>
<name>A0A1B8S8J1_9MYCO</name>
<evidence type="ECO:0000313" key="2">
    <source>
        <dbReference type="Proteomes" id="UP000092668"/>
    </source>
</evidence>
<reference evidence="1 2" key="1">
    <citation type="submission" date="2015-06" db="EMBL/GenBank/DDBJ databases">
        <title>Genome sequence of Mycobacterium kumamotonense strain Roo.</title>
        <authorList>
            <person name="Greninger A.L."/>
            <person name="Cunningham G."/>
            <person name="Miller S."/>
        </authorList>
    </citation>
    <scope>NUCLEOTIDE SEQUENCE [LARGE SCALE GENOMIC DNA]</scope>
    <source>
        <strain evidence="1 2">Roo</strain>
    </source>
</reference>
<proteinExistence type="predicted"/>
<dbReference type="SUPFAM" id="SSF51556">
    <property type="entry name" value="Metallo-dependent hydrolases"/>
    <property type="match status" value="1"/>
</dbReference>
<keyword evidence="1" id="KW-0378">Hydrolase</keyword>
<dbReference type="GO" id="GO:0016787">
    <property type="term" value="F:hydrolase activity"/>
    <property type="evidence" value="ECO:0007669"/>
    <property type="project" value="UniProtKB-KW"/>
</dbReference>
<dbReference type="AlphaFoldDB" id="A0A1B8S8J1"/>